<accession>A0A076FG72</accession>
<dbReference type="Proteomes" id="UP000028667">
    <property type="component" value="Segment"/>
</dbReference>
<dbReference type="EMBL" id="KJ645900">
    <property type="protein sequence ID" value="AII17050.1"/>
    <property type="molecule type" value="Genomic_DNA"/>
</dbReference>
<keyword evidence="2" id="KW-1185">Reference proteome</keyword>
<gene>
    <name evidence="1" type="ORF">AaV_069</name>
</gene>
<evidence type="ECO:0000313" key="2">
    <source>
        <dbReference type="Proteomes" id="UP000028667"/>
    </source>
</evidence>
<protein>
    <submittedName>
        <fullName evidence="1">Uncharacterized protein</fullName>
    </submittedName>
</protein>
<dbReference type="RefSeq" id="YP_009052147.1">
    <property type="nucleotide sequence ID" value="NC_024697.1"/>
</dbReference>
<dbReference type="GeneID" id="20041542"/>
<dbReference type="KEGG" id="vg:20041542"/>
<name>A0A076FG72_9VIRU</name>
<organism evidence="1 2">
    <name type="scientific">Aureococcus anophagefferens virus</name>
    <dbReference type="NCBI Taxonomy" id="1474867"/>
    <lineage>
        <taxon>Viruses</taxon>
        <taxon>Varidnaviria</taxon>
        <taxon>Bamfordvirae</taxon>
        <taxon>Nucleocytoviricota</taxon>
        <taxon>Megaviricetes</taxon>
        <taxon>Imitervirales</taxon>
        <taxon>Schizomimiviridae</taxon>
        <taxon>Kratosvirus</taxon>
        <taxon>Kratosvirus quantuckense</taxon>
    </lineage>
</organism>
<proteinExistence type="predicted"/>
<evidence type="ECO:0000313" key="1">
    <source>
        <dbReference type="EMBL" id="AII17050.1"/>
    </source>
</evidence>
<reference evidence="1 2" key="1">
    <citation type="journal article" date="2014" name="Virology">
        <title>Genome of brown tide virus (AaV), the little giant of the Megaviridae, elucidates NCLDV genome expansion and host-virus coevolution.</title>
        <authorList>
            <person name="Moniruzzaman M."/>
            <person name="LeCleir G.R."/>
            <person name="Brown C.M."/>
            <person name="Gobler C.J."/>
            <person name="Bidle K.D."/>
            <person name="Wilson W.H."/>
            <person name="Wilhelm S.W."/>
        </authorList>
    </citation>
    <scope>NUCLEOTIDE SEQUENCE [LARGE SCALE GENOMIC DNA]</scope>
    <source>
        <strain evidence="1">BtV-01</strain>
    </source>
</reference>
<sequence length="59" mass="7246">MYLTYIEDSRKKSLERVLEVKEKRKKYAKGTSEYRCLTKLLALRVKSIRQYDKQLSRFR</sequence>